<keyword evidence="6 13" id="KW-0732">Signal</keyword>
<dbReference type="Gene3D" id="2.60.120.180">
    <property type="match status" value="1"/>
</dbReference>
<dbReference type="Pfam" id="PF00457">
    <property type="entry name" value="Glyco_hydro_11"/>
    <property type="match status" value="1"/>
</dbReference>
<dbReference type="InterPro" id="IPR013319">
    <property type="entry name" value="GH11/12"/>
</dbReference>
<evidence type="ECO:0000256" key="10">
    <source>
        <dbReference type="ARBA" id="ARBA00023326"/>
    </source>
</evidence>
<evidence type="ECO:0000256" key="1">
    <source>
        <dbReference type="ARBA" id="ARBA00000681"/>
    </source>
</evidence>
<keyword evidence="16" id="KW-1185">Reference proteome</keyword>
<dbReference type="InterPro" id="IPR001137">
    <property type="entry name" value="Glyco_hydro_11"/>
</dbReference>
<dbReference type="PROSITE" id="PS51761">
    <property type="entry name" value="GH11_3"/>
    <property type="match status" value="1"/>
</dbReference>
<dbReference type="PANTHER" id="PTHR46828:SF2">
    <property type="entry name" value="ENDO-1,4-BETA-XYLANASE A-RELATED"/>
    <property type="match status" value="1"/>
</dbReference>
<dbReference type="GeneID" id="63832776"/>
<accession>A0A9P4YC05</accession>
<evidence type="ECO:0000313" key="15">
    <source>
        <dbReference type="EMBL" id="KAF3770581.1"/>
    </source>
</evidence>
<dbReference type="EC" id="3.2.1.8" evidence="4 11"/>
<feature type="chain" id="PRO_5040152053" description="Endo-1,4-beta-xylanase" evidence="13">
    <location>
        <begin position="20"/>
        <end position="225"/>
    </location>
</feature>
<evidence type="ECO:0000256" key="13">
    <source>
        <dbReference type="SAM" id="SignalP"/>
    </source>
</evidence>
<dbReference type="PANTHER" id="PTHR46828">
    <property type="entry name" value="ENDO-1,4-BETA-XYLANASE A-RELATED"/>
    <property type="match status" value="1"/>
</dbReference>
<dbReference type="RefSeq" id="XP_040781542.1">
    <property type="nucleotide sequence ID" value="XM_040915647.1"/>
</dbReference>
<keyword evidence="10 11" id="KW-0624">Polysaccharide degradation</keyword>
<comment type="pathway">
    <text evidence="2 11 12">Glycan degradation; xylan degradation.</text>
</comment>
<name>A0A9P4YC05_CRYP1</name>
<comment type="similarity">
    <text evidence="3 11 12">Belongs to the glycosyl hydrolase 11 (cellulase G) family.</text>
</comment>
<comment type="catalytic activity">
    <reaction evidence="1 11 12">
        <text>Endohydrolysis of (1-&gt;4)-beta-D-xylosidic linkages in xylans.</text>
        <dbReference type="EC" id="3.2.1.8"/>
    </reaction>
</comment>
<protein>
    <recommendedName>
        <fullName evidence="4 11">Endo-1,4-beta-xylanase</fullName>
        <ecNumber evidence="4 11">3.2.1.8</ecNumber>
    </recommendedName>
</protein>
<evidence type="ECO:0000256" key="3">
    <source>
        <dbReference type="ARBA" id="ARBA00007792"/>
    </source>
</evidence>
<evidence type="ECO:0000259" key="14">
    <source>
        <dbReference type="PROSITE" id="PS51761"/>
    </source>
</evidence>
<dbReference type="AlphaFoldDB" id="A0A9P4YC05"/>
<dbReference type="PROSITE" id="PS00776">
    <property type="entry name" value="GH11_1"/>
    <property type="match status" value="1"/>
</dbReference>
<evidence type="ECO:0000256" key="8">
    <source>
        <dbReference type="ARBA" id="ARBA00023277"/>
    </source>
</evidence>
<evidence type="ECO:0000256" key="6">
    <source>
        <dbReference type="ARBA" id="ARBA00022729"/>
    </source>
</evidence>
<dbReference type="EMBL" id="MU032344">
    <property type="protein sequence ID" value="KAF3770581.1"/>
    <property type="molecule type" value="Genomic_DNA"/>
</dbReference>
<dbReference type="InterPro" id="IPR013320">
    <property type="entry name" value="ConA-like_dom_sf"/>
</dbReference>
<dbReference type="PRINTS" id="PR00911">
    <property type="entry name" value="GLHYDRLASE11"/>
</dbReference>
<dbReference type="OrthoDB" id="2115822at2759"/>
<organism evidence="15 16">
    <name type="scientific">Cryphonectria parasitica (strain ATCC 38755 / EP155)</name>
    <dbReference type="NCBI Taxonomy" id="660469"/>
    <lineage>
        <taxon>Eukaryota</taxon>
        <taxon>Fungi</taxon>
        <taxon>Dikarya</taxon>
        <taxon>Ascomycota</taxon>
        <taxon>Pezizomycotina</taxon>
        <taxon>Sordariomycetes</taxon>
        <taxon>Sordariomycetidae</taxon>
        <taxon>Diaporthales</taxon>
        <taxon>Cryphonectriaceae</taxon>
        <taxon>Cryphonectria-Endothia species complex</taxon>
        <taxon>Cryphonectria</taxon>
    </lineage>
</organism>
<evidence type="ECO:0000313" key="16">
    <source>
        <dbReference type="Proteomes" id="UP000803844"/>
    </source>
</evidence>
<keyword evidence="9 11" id="KW-0326">Glycosidase</keyword>
<feature type="non-terminal residue" evidence="15">
    <location>
        <position position="225"/>
    </location>
</feature>
<dbReference type="InterPro" id="IPR018208">
    <property type="entry name" value="GH11_AS_1"/>
</dbReference>
<dbReference type="SUPFAM" id="SSF49899">
    <property type="entry name" value="Concanavalin A-like lectins/glucanases"/>
    <property type="match status" value="1"/>
</dbReference>
<evidence type="ECO:0000256" key="5">
    <source>
        <dbReference type="ARBA" id="ARBA00022651"/>
    </source>
</evidence>
<keyword evidence="7 11" id="KW-0378">Hydrolase</keyword>
<feature type="active site" description="Nucleophile" evidence="11">
    <location>
        <position position="122"/>
    </location>
</feature>
<dbReference type="GO" id="GO:0031176">
    <property type="term" value="F:endo-1,4-beta-xylanase activity"/>
    <property type="evidence" value="ECO:0007669"/>
    <property type="project" value="UniProtKB-UniRule"/>
</dbReference>
<feature type="domain" description="GH11" evidence="14">
    <location>
        <begin position="38"/>
        <end position="225"/>
    </location>
</feature>
<evidence type="ECO:0000256" key="4">
    <source>
        <dbReference type="ARBA" id="ARBA00012590"/>
    </source>
</evidence>
<proteinExistence type="inferred from homology"/>
<feature type="active site" description="Proton donor" evidence="11">
    <location>
        <position position="213"/>
    </location>
</feature>
<sequence length="225" mass="23645">MVSLRSIVVAIAGITAAVAAPTTDLAIRARGELAKRLTVTTSSTGTTGGYYYSCYIEENTGATMTIGTGTYSLSWESSSVDVVAGVGWATGAARTITYSGSIDATGDSLLALYGWTTSPLVEYYVIETYGTYNPGSGGTLKGTVTSDGATYDIYEVVRSNAPSIEGTQTFNQYLSIRTSERTSGTITFQNHITAWAELGLDLGAYNYQIMATEGYESGGSSSMTI</sequence>
<feature type="signal peptide" evidence="13">
    <location>
        <begin position="1"/>
        <end position="19"/>
    </location>
</feature>
<dbReference type="GO" id="GO:0045493">
    <property type="term" value="P:xylan catabolic process"/>
    <property type="evidence" value="ECO:0007669"/>
    <property type="project" value="UniProtKB-UniRule"/>
</dbReference>
<evidence type="ECO:0000256" key="7">
    <source>
        <dbReference type="ARBA" id="ARBA00022801"/>
    </source>
</evidence>
<reference evidence="15" key="1">
    <citation type="journal article" date="2020" name="Phytopathology">
        <title>Genome sequence of the chestnut blight fungus Cryphonectria parasitica EP155: A fundamental resource for an archetypical invasive plant pathogen.</title>
        <authorList>
            <person name="Crouch J.A."/>
            <person name="Dawe A."/>
            <person name="Aerts A."/>
            <person name="Barry K."/>
            <person name="Churchill A.C.L."/>
            <person name="Grimwood J."/>
            <person name="Hillman B."/>
            <person name="Milgroom M.G."/>
            <person name="Pangilinan J."/>
            <person name="Smith M."/>
            <person name="Salamov A."/>
            <person name="Schmutz J."/>
            <person name="Yadav J."/>
            <person name="Grigoriev I.V."/>
            <person name="Nuss D."/>
        </authorList>
    </citation>
    <scope>NUCLEOTIDE SEQUENCE</scope>
    <source>
        <strain evidence="15">EP155</strain>
    </source>
</reference>
<evidence type="ECO:0000256" key="2">
    <source>
        <dbReference type="ARBA" id="ARBA00004851"/>
    </source>
</evidence>
<evidence type="ECO:0000256" key="11">
    <source>
        <dbReference type="PROSITE-ProRule" id="PRU01097"/>
    </source>
</evidence>
<comment type="caution">
    <text evidence="15">The sequence shown here is derived from an EMBL/GenBank/DDBJ whole genome shotgun (WGS) entry which is preliminary data.</text>
</comment>
<dbReference type="Proteomes" id="UP000803844">
    <property type="component" value="Unassembled WGS sequence"/>
</dbReference>
<gene>
    <name evidence="15" type="ORF">M406DRAFT_223321</name>
</gene>
<evidence type="ECO:0000256" key="12">
    <source>
        <dbReference type="RuleBase" id="RU362015"/>
    </source>
</evidence>
<keyword evidence="5 11" id="KW-0858">Xylan degradation</keyword>
<keyword evidence="8 11" id="KW-0119">Carbohydrate metabolism</keyword>
<evidence type="ECO:0000256" key="9">
    <source>
        <dbReference type="ARBA" id="ARBA00023295"/>
    </source>
</evidence>
<dbReference type="InterPro" id="IPR033123">
    <property type="entry name" value="GH11_dom"/>
</dbReference>